<organism evidence="1 2">
    <name type="scientific">candidate division WWE3 bacterium GW2011_GWB2_43_22</name>
    <dbReference type="NCBI Taxonomy" id="1619118"/>
    <lineage>
        <taxon>Bacteria</taxon>
        <taxon>Katanobacteria</taxon>
    </lineage>
</organism>
<accession>A0A0G1EGP1</accession>
<proteinExistence type="predicted"/>
<reference evidence="1 2" key="1">
    <citation type="journal article" date="2015" name="Nature">
        <title>rRNA introns, odd ribosomes, and small enigmatic genomes across a large radiation of phyla.</title>
        <authorList>
            <person name="Brown C.T."/>
            <person name="Hug L.A."/>
            <person name="Thomas B.C."/>
            <person name="Sharon I."/>
            <person name="Castelle C.J."/>
            <person name="Singh A."/>
            <person name="Wilkins M.J."/>
            <person name="Williams K.H."/>
            <person name="Banfield J.F."/>
        </authorList>
    </citation>
    <scope>NUCLEOTIDE SEQUENCE [LARGE SCALE GENOMIC DNA]</scope>
</reference>
<dbReference type="Proteomes" id="UP000033910">
    <property type="component" value="Unassembled WGS sequence"/>
</dbReference>
<gene>
    <name evidence="1" type="ORF">UV89_C0039G0007</name>
</gene>
<protein>
    <submittedName>
        <fullName evidence="1">Uncharacterized protein</fullName>
    </submittedName>
</protein>
<dbReference type="AlphaFoldDB" id="A0A0G1EGP1"/>
<comment type="caution">
    <text evidence="1">The sequence shown here is derived from an EMBL/GenBank/DDBJ whole genome shotgun (WGS) entry which is preliminary data.</text>
</comment>
<dbReference type="EMBL" id="LCGF01000039">
    <property type="protein sequence ID" value="KKT09291.1"/>
    <property type="molecule type" value="Genomic_DNA"/>
</dbReference>
<sequence length="143" mass="15371">MAIFFHSPVIKTIETITSATAMFLTEVKYSAGFIASTANLLTKIEKPEITAVNKERYIPRVVFDISFSYSGQTCLPVSVSMTTIAFVGHDCAAITILSGSSFAPSTNTALLSPSNLNTDGETAMQDAAPIQDSLNTFTLYFPI</sequence>
<evidence type="ECO:0000313" key="1">
    <source>
        <dbReference type="EMBL" id="KKT09291.1"/>
    </source>
</evidence>
<evidence type="ECO:0000313" key="2">
    <source>
        <dbReference type="Proteomes" id="UP000033910"/>
    </source>
</evidence>
<name>A0A0G1EGP1_UNCKA</name>